<reference evidence="1 2" key="1">
    <citation type="submission" date="2019-04" db="EMBL/GenBank/DDBJ databases">
        <title>Crenobacter sp. nov.</title>
        <authorList>
            <person name="Shi S."/>
        </authorList>
    </citation>
    <scope>NUCLEOTIDE SEQUENCE [LARGE SCALE GENOMIC DNA]</scope>
    <source>
        <strain evidence="1 2">GY 70310</strain>
    </source>
</reference>
<name>A0A4T0URH5_9NEIS</name>
<dbReference type="PANTHER" id="PTHR35868">
    <property type="entry name" value="DUF2804 DOMAIN-CONTAINING PROTEIN-RELATED"/>
    <property type="match status" value="1"/>
</dbReference>
<dbReference type="Pfam" id="PF10974">
    <property type="entry name" value="DUF2804"/>
    <property type="match status" value="1"/>
</dbReference>
<comment type="caution">
    <text evidence="1">The sequence shown here is derived from an EMBL/GenBank/DDBJ whole genome shotgun (WGS) entry which is preliminary data.</text>
</comment>
<dbReference type="AlphaFoldDB" id="A0A4T0URH5"/>
<dbReference type="EMBL" id="STGJ01000012">
    <property type="protein sequence ID" value="TIC81176.1"/>
    <property type="molecule type" value="Genomic_DNA"/>
</dbReference>
<evidence type="ECO:0000313" key="2">
    <source>
        <dbReference type="Proteomes" id="UP000308891"/>
    </source>
</evidence>
<sequence>MDPSPLLPAPRQLVHERGIPAFGMYQGVIPHLNWHRLPLSPLARLTRKLHHKRWQYAALAHDACFAGVAVVDLGWSSAAFAWLFDRAAGREIAAFSATGLPGGARLDDTAFGHATFRSRAGRIAFSRDGERVGVEVDSRTLKLAAHLRLDDTPVLAAVAPANYLAHATHKSGGLEVVGFADAAGQRFSLNGAVGSLDASNGLLARRTEWRWASAHGRGLGFNLQAGYMGDAENAVWLDGRLIRVGAVHFDYDRADPAAPWRIHSDDGAVELVFTPEGLRREDRDLVIAASRYVQPIGTFSGVLRDPASGTCRVVDRLCGVTEDHHSRW</sequence>
<dbReference type="Proteomes" id="UP000308891">
    <property type="component" value="Unassembled WGS sequence"/>
</dbReference>
<dbReference type="OrthoDB" id="5413160at2"/>
<proteinExistence type="predicted"/>
<organism evidence="1 2">
    <name type="scientific">Crenobacter intestini</name>
    <dbReference type="NCBI Taxonomy" id="2563443"/>
    <lineage>
        <taxon>Bacteria</taxon>
        <taxon>Pseudomonadati</taxon>
        <taxon>Pseudomonadota</taxon>
        <taxon>Betaproteobacteria</taxon>
        <taxon>Neisseriales</taxon>
        <taxon>Neisseriaceae</taxon>
        <taxon>Crenobacter</taxon>
    </lineage>
</organism>
<dbReference type="InterPro" id="IPR021243">
    <property type="entry name" value="DUF2804"/>
</dbReference>
<protein>
    <submittedName>
        <fullName evidence="1">DUF2804 domain-containing protein</fullName>
    </submittedName>
</protein>
<accession>A0A4T0URH5</accession>
<keyword evidence="2" id="KW-1185">Reference proteome</keyword>
<dbReference type="RefSeq" id="WP_136554135.1">
    <property type="nucleotide sequence ID" value="NZ_STGJ01000012.1"/>
</dbReference>
<dbReference type="PANTHER" id="PTHR35868:SF4">
    <property type="entry name" value="DUF2804 DOMAIN-CONTAINING PROTEIN"/>
    <property type="match status" value="1"/>
</dbReference>
<evidence type="ECO:0000313" key="1">
    <source>
        <dbReference type="EMBL" id="TIC81176.1"/>
    </source>
</evidence>
<gene>
    <name evidence="1" type="ORF">E5K04_11345</name>
</gene>